<dbReference type="AlphaFoldDB" id="A0A9W6UNZ1"/>
<dbReference type="Proteomes" id="UP001165143">
    <property type="component" value="Unassembled WGS sequence"/>
</dbReference>
<comment type="caution">
    <text evidence="2">The sequence shown here is derived from an EMBL/GenBank/DDBJ whole genome shotgun (WGS) entry which is preliminary data.</text>
</comment>
<evidence type="ECO:0000313" key="2">
    <source>
        <dbReference type="EMBL" id="GLW55394.1"/>
    </source>
</evidence>
<dbReference type="EMBL" id="BSRX01000018">
    <property type="protein sequence ID" value="GLW55394.1"/>
    <property type="molecule type" value="Genomic_DNA"/>
</dbReference>
<evidence type="ECO:0000256" key="1">
    <source>
        <dbReference type="SAM" id="MobiDB-lite"/>
    </source>
</evidence>
<gene>
    <name evidence="2" type="ORF">Kpho01_34050</name>
</gene>
<organism evidence="2 3">
    <name type="scientific">Kitasatospora phosalacinea</name>
    <dbReference type="NCBI Taxonomy" id="2065"/>
    <lineage>
        <taxon>Bacteria</taxon>
        <taxon>Bacillati</taxon>
        <taxon>Actinomycetota</taxon>
        <taxon>Actinomycetes</taxon>
        <taxon>Kitasatosporales</taxon>
        <taxon>Streptomycetaceae</taxon>
        <taxon>Kitasatospora</taxon>
    </lineage>
</organism>
<reference evidence="2" key="1">
    <citation type="submission" date="2023-02" db="EMBL/GenBank/DDBJ databases">
        <title>Kitasatospora phosalacinea NBRC 14362.</title>
        <authorList>
            <person name="Ichikawa N."/>
            <person name="Sato H."/>
            <person name="Tonouchi N."/>
        </authorList>
    </citation>
    <scope>NUCLEOTIDE SEQUENCE</scope>
    <source>
        <strain evidence="2">NBRC 14362</strain>
    </source>
</reference>
<protein>
    <submittedName>
        <fullName evidence="2">Uncharacterized protein</fullName>
    </submittedName>
</protein>
<name>A0A9W6UNZ1_9ACTN</name>
<feature type="region of interest" description="Disordered" evidence="1">
    <location>
        <begin position="1"/>
        <end position="32"/>
    </location>
</feature>
<sequence>MTSSVLPPLPPLPAALVPPRREVPDFPPIRGTARGRHRLRWALRRRPGRCAAGCLVLAAVLLSGPLREAAPPAAGASSGVPGCPRAST</sequence>
<proteinExistence type="predicted"/>
<accession>A0A9W6UNZ1</accession>
<dbReference type="RefSeq" id="WP_033251666.1">
    <property type="nucleotide sequence ID" value="NZ_BSRX01000018.1"/>
</dbReference>
<evidence type="ECO:0000313" key="3">
    <source>
        <dbReference type="Proteomes" id="UP001165143"/>
    </source>
</evidence>